<keyword evidence="4" id="KW-0804">Transcription</keyword>
<comment type="subcellular location">
    <subcellularLocation>
        <location evidence="1">Nucleus</location>
    </subcellularLocation>
</comment>
<organism evidence="7 8">
    <name type="scientific">Xanthoceras sorbifolium</name>
    <dbReference type="NCBI Taxonomy" id="99658"/>
    <lineage>
        <taxon>Eukaryota</taxon>
        <taxon>Viridiplantae</taxon>
        <taxon>Streptophyta</taxon>
        <taxon>Embryophyta</taxon>
        <taxon>Tracheophyta</taxon>
        <taxon>Spermatophyta</taxon>
        <taxon>Magnoliopsida</taxon>
        <taxon>eudicotyledons</taxon>
        <taxon>Gunneridae</taxon>
        <taxon>Pentapetalae</taxon>
        <taxon>rosids</taxon>
        <taxon>malvids</taxon>
        <taxon>Sapindales</taxon>
        <taxon>Sapindaceae</taxon>
        <taxon>Xanthoceroideae</taxon>
        <taxon>Xanthoceras</taxon>
    </lineage>
</organism>
<comment type="caution">
    <text evidence="7">The sequence shown here is derived from an EMBL/GenBank/DDBJ whole genome shotgun (WGS) entry which is preliminary data.</text>
</comment>
<dbReference type="SMART" id="SM00353">
    <property type="entry name" value="HLH"/>
    <property type="match status" value="1"/>
</dbReference>
<evidence type="ECO:0000313" key="8">
    <source>
        <dbReference type="Proteomes" id="UP000827721"/>
    </source>
</evidence>
<keyword evidence="3" id="KW-0238">DNA-binding</keyword>
<evidence type="ECO:0000256" key="5">
    <source>
        <dbReference type="ARBA" id="ARBA00023242"/>
    </source>
</evidence>
<evidence type="ECO:0000259" key="6">
    <source>
        <dbReference type="PROSITE" id="PS50888"/>
    </source>
</evidence>
<dbReference type="PANTHER" id="PTHR45844:SF9">
    <property type="entry name" value="OS09G0463900 PROTEIN"/>
    <property type="match status" value="1"/>
</dbReference>
<name>A0ABQ8HWX5_9ROSI</name>
<protein>
    <recommendedName>
        <fullName evidence="6">BHLH domain-containing protein</fullName>
    </recommendedName>
</protein>
<dbReference type="InterPro" id="IPR045847">
    <property type="entry name" value="AIG1-like"/>
</dbReference>
<dbReference type="Gene3D" id="4.10.280.10">
    <property type="entry name" value="Helix-loop-helix DNA-binding domain"/>
    <property type="match status" value="1"/>
</dbReference>
<dbReference type="Proteomes" id="UP000827721">
    <property type="component" value="Unassembled WGS sequence"/>
</dbReference>
<dbReference type="EMBL" id="JAFEMO010000006">
    <property type="protein sequence ID" value="KAH7568793.1"/>
    <property type="molecule type" value="Genomic_DNA"/>
</dbReference>
<evidence type="ECO:0000256" key="2">
    <source>
        <dbReference type="ARBA" id="ARBA00023015"/>
    </source>
</evidence>
<evidence type="ECO:0000256" key="1">
    <source>
        <dbReference type="ARBA" id="ARBA00004123"/>
    </source>
</evidence>
<dbReference type="Pfam" id="PF00010">
    <property type="entry name" value="HLH"/>
    <property type="match status" value="1"/>
</dbReference>
<evidence type="ECO:0000313" key="7">
    <source>
        <dbReference type="EMBL" id="KAH7568793.1"/>
    </source>
</evidence>
<dbReference type="PANTHER" id="PTHR45844">
    <property type="entry name" value="TRANSCRIPTION FACTOR BHLH30"/>
    <property type="match status" value="1"/>
</dbReference>
<dbReference type="InterPro" id="IPR011598">
    <property type="entry name" value="bHLH_dom"/>
</dbReference>
<evidence type="ECO:0000256" key="3">
    <source>
        <dbReference type="ARBA" id="ARBA00023125"/>
    </source>
</evidence>
<keyword evidence="8" id="KW-1185">Reference proteome</keyword>
<evidence type="ECO:0000256" key="4">
    <source>
        <dbReference type="ARBA" id="ARBA00023163"/>
    </source>
</evidence>
<dbReference type="SUPFAM" id="SSF47459">
    <property type="entry name" value="HLH, helix-loop-helix DNA-binding domain"/>
    <property type="match status" value="1"/>
</dbReference>
<keyword evidence="2" id="KW-0805">Transcription regulation</keyword>
<feature type="domain" description="BHLH" evidence="6">
    <location>
        <begin position="69"/>
        <end position="187"/>
    </location>
</feature>
<accession>A0ABQ8HWX5</accession>
<dbReference type="PROSITE" id="PS50888">
    <property type="entry name" value="BHLH"/>
    <property type="match status" value="1"/>
</dbReference>
<gene>
    <name evidence="7" type="ORF">JRO89_XS06G0051600</name>
</gene>
<keyword evidence="5" id="KW-0539">Nucleus</keyword>
<reference evidence="7 8" key="1">
    <citation type="submission" date="2021-02" db="EMBL/GenBank/DDBJ databases">
        <title>Plant Genome Project.</title>
        <authorList>
            <person name="Zhang R.-G."/>
        </authorList>
    </citation>
    <scope>NUCLEOTIDE SEQUENCE [LARGE SCALE GENOMIC DNA]</scope>
    <source>
        <tissue evidence="7">Leaves</tissue>
    </source>
</reference>
<dbReference type="InterPro" id="IPR036638">
    <property type="entry name" value="HLH_DNA-bd_sf"/>
</dbReference>
<sequence>MAAYTFNSNSSLREPGFGKLLDPFLDGFDGFLRGGSVSQSLVLDSERGELVKASVRAVKKGVSEAKAMAALKSHSEAERRRRERINAHLDTLRGLVPCTAKVISLPWMLAAELYSEIKLLNGRHVWLLRKVRREKNMKLLAFSLLKPIWKENIPQHDMLCLVKLEIVVIRMDKATLLAEVIRQVKELKKKAMEASKGYLIPVDADEVKVEPYDDESGDGTFLFKASLCCEYRPELLSDLRQALDALPLKMIKAEISTLGGRLKNVFVFTSCNEGNIDHAETSQLLASAVHQALISVLDKASPSPEYSPRTTLPNKRQRISFFDSSSSSS</sequence>
<proteinExistence type="predicted"/>